<evidence type="ECO:0000256" key="7">
    <source>
        <dbReference type="ARBA" id="ARBA00023034"/>
    </source>
</evidence>
<comment type="similarity">
    <text evidence="10">Belongs to the COPE family.</text>
</comment>
<dbReference type="PIRSF" id="PIRSF016478">
    <property type="entry name" value="Coatomer_esu"/>
    <property type="match status" value="1"/>
</dbReference>
<evidence type="ECO:0000256" key="8">
    <source>
        <dbReference type="ARBA" id="ARBA00023136"/>
    </source>
</evidence>
<dbReference type="GO" id="GO:0000139">
    <property type="term" value="C:Golgi membrane"/>
    <property type="evidence" value="ECO:0007669"/>
    <property type="project" value="UniProtKB-SubCell"/>
</dbReference>
<keyword evidence="5 10" id="KW-0963">Cytoplasm</keyword>
<sequence>MAQNSDVDVLIDVKNAYFIGNYQQCINEAQKLKGLTVEQSNLRDAFVYRAYIVQKKFSVVIDEITPSSTPELQSIRLLAEFLSFPSKRDTIVEKIDKQMSSGFDADNATMITVAAMIYHHVANYEAALRVLHQGDHLECSALTIQSLLAIDRVDLARKELKSMIEKDEDAMLSQLATVWVNLFTGGDKLQEAFYITQEIIDKYGSTPLLLNLLACCYAAQGKYHDVETVLQESLDKDPNNADTLINLFVNSSYVGKTPEVANRYFSQLKDAHANHPFVQNYYKKENEFDRVSKIFQHA</sequence>
<dbReference type="Proteomes" id="UP000708208">
    <property type="component" value="Unassembled WGS sequence"/>
</dbReference>
<dbReference type="GO" id="GO:0030126">
    <property type="term" value="C:COPI vesicle coat"/>
    <property type="evidence" value="ECO:0007669"/>
    <property type="project" value="TreeGrafter"/>
</dbReference>
<keyword evidence="7 10" id="KW-0333">Golgi apparatus</keyword>
<evidence type="ECO:0000313" key="12">
    <source>
        <dbReference type="Proteomes" id="UP000708208"/>
    </source>
</evidence>
<dbReference type="PANTHER" id="PTHR10805">
    <property type="entry name" value="COATOMER SUBUNIT EPSILON"/>
    <property type="match status" value="1"/>
</dbReference>
<protein>
    <recommendedName>
        <fullName evidence="10">Coatomer subunit epsilon</fullName>
    </recommendedName>
</protein>
<organism evidence="11 12">
    <name type="scientific">Allacma fusca</name>
    <dbReference type="NCBI Taxonomy" id="39272"/>
    <lineage>
        <taxon>Eukaryota</taxon>
        <taxon>Metazoa</taxon>
        <taxon>Ecdysozoa</taxon>
        <taxon>Arthropoda</taxon>
        <taxon>Hexapoda</taxon>
        <taxon>Collembola</taxon>
        <taxon>Symphypleona</taxon>
        <taxon>Sminthuridae</taxon>
        <taxon>Allacma</taxon>
    </lineage>
</organism>
<evidence type="ECO:0000256" key="10">
    <source>
        <dbReference type="PIRNR" id="PIRNR016478"/>
    </source>
</evidence>
<evidence type="ECO:0000256" key="1">
    <source>
        <dbReference type="ARBA" id="ARBA00004170"/>
    </source>
</evidence>
<keyword evidence="4 10" id="KW-0813">Transport</keyword>
<keyword evidence="12" id="KW-1185">Reference proteome</keyword>
<evidence type="ECO:0000313" key="11">
    <source>
        <dbReference type="EMBL" id="CAG7786259.1"/>
    </source>
</evidence>
<evidence type="ECO:0000256" key="4">
    <source>
        <dbReference type="ARBA" id="ARBA00022448"/>
    </source>
</evidence>
<dbReference type="GO" id="GO:0005198">
    <property type="term" value="F:structural molecule activity"/>
    <property type="evidence" value="ECO:0007669"/>
    <property type="project" value="InterPro"/>
</dbReference>
<accession>A0A8J2L2H4</accession>
<comment type="subcellular location">
    <subcellularLocation>
        <location evidence="3 10">Cytoplasm</location>
    </subcellularLocation>
    <subcellularLocation>
        <location evidence="2">Golgi apparatus membrane</location>
    </subcellularLocation>
    <subcellularLocation>
        <location evidence="1">Membrane</location>
        <topology evidence="1">Peripheral membrane protein</topology>
    </subcellularLocation>
</comment>
<evidence type="ECO:0000256" key="9">
    <source>
        <dbReference type="ARBA" id="ARBA00025582"/>
    </source>
</evidence>
<evidence type="ECO:0000256" key="2">
    <source>
        <dbReference type="ARBA" id="ARBA00004394"/>
    </source>
</evidence>
<reference evidence="11" key="1">
    <citation type="submission" date="2021-06" db="EMBL/GenBank/DDBJ databases">
        <authorList>
            <person name="Hodson N. C."/>
            <person name="Mongue J. A."/>
            <person name="Jaron S. K."/>
        </authorList>
    </citation>
    <scope>NUCLEOTIDE SEQUENCE</scope>
</reference>
<dbReference type="EMBL" id="CAJVCH010313704">
    <property type="protein sequence ID" value="CAG7786259.1"/>
    <property type="molecule type" value="Genomic_DNA"/>
</dbReference>
<keyword evidence="10" id="KW-0931">ER-Golgi transport</keyword>
<dbReference type="Pfam" id="PF04733">
    <property type="entry name" value="Coatomer_E"/>
    <property type="match status" value="1"/>
</dbReference>
<dbReference type="GO" id="GO:0006890">
    <property type="term" value="P:retrograde vesicle-mediated transport, Golgi to endoplasmic reticulum"/>
    <property type="evidence" value="ECO:0007669"/>
    <property type="project" value="InterPro"/>
</dbReference>
<keyword evidence="8 10" id="KW-0472">Membrane</keyword>
<evidence type="ECO:0000256" key="6">
    <source>
        <dbReference type="ARBA" id="ARBA00022927"/>
    </source>
</evidence>
<evidence type="ECO:0000256" key="3">
    <source>
        <dbReference type="ARBA" id="ARBA00004496"/>
    </source>
</evidence>
<dbReference type="FunFam" id="1.25.40.10:FF:000140">
    <property type="entry name" value="Coatomer subunit epsilon"/>
    <property type="match status" value="1"/>
</dbReference>
<name>A0A8J2L2H4_9HEXA</name>
<dbReference type="GO" id="GO:0006891">
    <property type="term" value="P:intra-Golgi vesicle-mediated transport"/>
    <property type="evidence" value="ECO:0007669"/>
    <property type="project" value="TreeGrafter"/>
</dbReference>
<evidence type="ECO:0000256" key="5">
    <source>
        <dbReference type="ARBA" id="ARBA00022490"/>
    </source>
</evidence>
<dbReference type="GO" id="GO:0006888">
    <property type="term" value="P:endoplasmic reticulum to Golgi vesicle-mediated transport"/>
    <property type="evidence" value="ECO:0007669"/>
    <property type="project" value="TreeGrafter"/>
</dbReference>
<proteinExistence type="inferred from homology"/>
<gene>
    <name evidence="11" type="ORF">AFUS01_LOCUS24833</name>
</gene>
<comment type="caution">
    <text evidence="11">The sequence shown here is derived from an EMBL/GenBank/DDBJ whole genome shotgun (WGS) entry which is preliminary data.</text>
</comment>
<keyword evidence="10" id="KW-0968">Cytoplasmic vesicle</keyword>
<dbReference type="PANTHER" id="PTHR10805:SF0">
    <property type="entry name" value="COATOMER SUBUNIT EPSILON"/>
    <property type="match status" value="1"/>
</dbReference>
<dbReference type="InterPro" id="IPR006822">
    <property type="entry name" value="Coatomer_esu"/>
</dbReference>
<dbReference type="OrthoDB" id="310217at2759"/>
<dbReference type="GO" id="GO:0015031">
    <property type="term" value="P:protein transport"/>
    <property type="evidence" value="ECO:0007669"/>
    <property type="project" value="UniProtKB-KW"/>
</dbReference>
<comment type="function">
    <text evidence="9 10">The coatomer is a cytosolic protein complex that binds to dilysine motifs and reversibly associates with Golgi non-clathrin-coated vesicles, which further mediate biosynthetic protein transport from the ER, via the Golgi up to the trans Golgi network. The coatomer complex is required for budding from Golgi membranes, and is essential for the retrograde Golgi-to-ER transport of dilysine-tagged proteins.</text>
</comment>
<keyword evidence="6 10" id="KW-0653">Protein transport</keyword>
<dbReference type="AlphaFoldDB" id="A0A8J2L2H4"/>